<reference evidence="1 2" key="1">
    <citation type="submission" date="2020-01" db="EMBL/GenBank/DDBJ databases">
        <authorList>
            <person name="Gupta K D."/>
        </authorList>
    </citation>
    <scope>NUCLEOTIDE SEQUENCE [LARGE SCALE GENOMIC DNA]</scope>
</reference>
<evidence type="ECO:0000313" key="1">
    <source>
        <dbReference type="EMBL" id="CAA7261840.1"/>
    </source>
</evidence>
<name>A0A8S0VUA6_CYCAE</name>
<evidence type="ECO:0008006" key="3">
    <source>
        <dbReference type="Google" id="ProtNLM"/>
    </source>
</evidence>
<accession>A0A8S0VUA6</accession>
<dbReference type="AlphaFoldDB" id="A0A8S0VUA6"/>
<gene>
    <name evidence="1" type="ORF">AAE3_LOCUS3881</name>
</gene>
<dbReference type="OrthoDB" id="3270296at2759"/>
<evidence type="ECO:0000313" key="2">
    <source>
        <dbReference type="Proteomes" id="UP000467700"/>
    </source>
</evidence>
<sequence>MMPSILPFSVLDHIVGRIESYSDVLNIALSNKSMYSAAVPQHLHYRDICSRLNNPGLWIRLARLDDLRAPYIRSLTILPDAEFDYAMHEHSYDLRERLPSEFSQVEWQPLSSRTPEACRDWEIRLVSALKRMSCLQRFRWYRVPRPALEGPDDVWGTLTRLGTVKELDILDEPVREFEVPAIALSTTFLRTSGFIALKLRTSVCNPSFDPKIPQLEQMLLDNCPNLEVLELVLDLVEDVNNTANVDHLLRNALWPNLRVFRLRGTNCGEPELKHFLISHPGLEELSLSQMMPGHAWTRLELPEDSLPNLRHLECSSAQAAALLKNSSRWPLETLIGVEVHDTVVDSKCFSWDEEWEEEDHDDADEEQPSPWKTLFSNISGAEEVKTLSVVAPQLKELHVLSIDSEREKISKTEWHKLYSLFPALEVIRGGGLVWFDQFKKMTTEEADAANVQIQALAQSCPRLTVELSSSSGNSDDGVTWVVREWEDGEESCVRDGEQVYGL</sequence>
<dbReference type="Proteomes" id="UP000467700">
    <property type="component" value="Unassembled WGS sequence"/>
</dbReference>
<dbReference type="InterPro" id="IPR032675">
    <property type="entry name" value="LRR_dom_sf"/>
</dbReference>
<dbReference type="Gene3D" id="3.80.10.10">
    <property type="entry name" value="Ribonuclease Inhibitor"/>
    <property type="match status" value="1"/>
</dbReference>
<dbReference type="EMBL" id="CACVBS010000034">
    <property type="protein sequence ID" value="CAA7261840.1"/>
    <property type="molecule type" value="Genomic_DNA"/>
</dbReference>
<protein>
    <recommendedName>
        <fullName evidence="3">F-box domain-containing protein</fullName>
    </recommendedName>
</protein>
<organism evidence="1 2">
    <name type="scientific">Cyclocybe aegerita</name>
    <name type="common">Black poplar mushroom</name>
    <name type="synonym">Agrocybe aegerita</name>
    <dbReference type="NCBI Taxonomy" id="1973307"/>
    <lineage>
        <taxon>Eukaryota</taxon>
        <taxon>Fungi</taxon>
        <taxon>Dikarya</taxon>
        <taxon>Basidiomycota</taxon>
        <taxon>Agaricomycotina</taxon>
        <taxon>Agaricomycetes</taxon>
        <taxon>Agaricomycetidae</taxon>
        <taxon>Agaricales</taxon>
        <taxon>Agaricineae</taxon>
        <taxon>Bolbitiaceae</taxon>
        <taxon>Cyclocybe</taxon>
    </lineage>
</organism>
<comment type="caution">
    <text evidence="1">The sequence shown here is derived from an EMBL/GenBank/DDBJ whole genome shotgun (WGS) entry which is preliminary data.</text>
</comment>
<dbReference type="SUPFAM" id="SSF52047">
    <property type="entry name" value="RNI-like"/>
    <property type="match status" value="1"/>
</dbReference>
<proteinExistence type="predicted"/>
<keyword evidence="2" id="KW-1185">Reference proteome</keyword>